<feature type="coiled-coil region" evidence="7">
    <location>
        <begin position="661"/>
        <end position="695"/>
    </location>
</feature>
<comment type="caution">
    <text evidence="10">The sequence shown here is derived from an EMBL/GenBank/DDBJ whole genome shotgun (WGS) entry which is preliminary data.</text>
</comment>
<dbReference type="PANTHER" id="PTHR43977">
    <property type="entry name" value="STRUCTURAL MAINTENANCE OF CHROMOSOMES PROTEIN 3"/>
    <property type="match status" value="1"/>
</dbReference>
<keyword evidence="4 7" id="KW-0067">ATP-binding</keyword>
<feature type="region of interest" description="Disordered" evidence="8">
    <location>
        <begin position="314"/>
        <end position="352"/>
    </location>
</feature>
<keyword evidence="2 7" id="KW-0963">Cytoplasm</keyword>
<comment type="subunit">
    <text evidence="7">Homodimer.</text>
</comment>
<keyword evidence="6 7" id="KW-0238">DNA-binding</keyword>
<gene>
    <name evidence="7" type="primary">smc</name>
    <name evidence="10" type="ORF">BSR29_06200</name>
</gene>
<dbReference type="GO" id="GO:0007062">
    <property type="term" value="P:sister chromatid cohesion"/>
    <property type="evidence" value="ECO:0007669"/>
    <property type="project" value="InterPro"/>
</dbReference>
<dbReference type="GO" id="GO:0006260">
    <property type="term" value="P:DNA replication"/>
    <property type="evidence" value="ECO:0007669"/>
    <property type="project" value="UniProtKB-UniRule"/>
</dbReference>
<dbReference type="GO" id="GO:0005737">
    <property type="term" value="C:cytoplasm"/>
    <property type="evidence" value="ECO:0007669"/>
    <property type="project" value="UniProtKB-SubCell"/>
</dbReference>
<dbReference type="RefSeq" id="WP_073709441.1">
    <property type="nucleotide sequence ID" value="NZ_MQSV01000004.1"/>
</dbReference>
<dbReference type="OrthoDB" id="9808768at2"/>
<dbReference type="AlphaFoldDB" id="A0A1Q5PKP2"/>
<dbReference type="GO" id="GO:0030261">
    <property type="term" value="P:chromosome condensation"/>
    <property type="evidence" value="ECO:0007669"/>
    <property type="project" value="InterPro"/>
</dbReference>
<evidence type="ECO:0000256" key="2">
    <source>
        <dbReference type="ARBA" id="ARBA00022490"/>
    </source>
</evidence>
<dbReference type="PIRSF" id="PIRSF005719">
    <property type="entry name" value="SMC"/>
    <property type="match status" value="1"/>
</dbReference>
<evidence type="ECO:0000256" key="1">
    <source>
        <dbReference type="ARBA" id="ARBA00004496"/>
    </source>
</evidence>
<sequence>MHLKSLTLKGFKSFASSTTLNFEPGITAVVGPNGSGKSNVVDALSWVMGEQGAKNLRGSQMADVIFAGAGTRPALGRAQVSLTIDNTDGTLPIDYSEVTITRTMFRTGGSEYEINGAPARLLDVQELLSDTGMGKQMHVIVGQGQLDTILNATPEQRRALIDEAAGVLKHRRRKERALSKLASLDSKTARLQDLRDELKRQLSPLARQAQAASKAAQINAQIRELKGQILGTQWRAIKTQLHDQNRALNHREEHRLDLIRQRDELKAQLEAKQDEGAFQSEFANSVAVCDSYTALIQRASTMQQIAVERAAHLRPKAASMGPDPQSLKKQAEEIRGQAEEVQQTADQKRSDLSELTVSRARLEAEQSQAANTLTQQSNQRSNQVAELARVQGRIESAKEQLAALAERKKNLQATLQEAEQHHREASRKLADFKTPALDSQGAALAQREQAETAVQKSRQAVDQLLQEEREVSGELVQARSRLSALEQILDSHLTQETFNEGLFTEDGLGYLVQNLEVPDLWTSAISFLLGTELQGIVFASAQDAHQKLTEVYPIDSLLSGETDSQGAFEVLYPPNRKQKTPKAPKHTQWAHDLIKTSKLPADLVANLLSGVLLYTAEESLSLTEIQEIFEAAPSAQKILFPSGLLCTPYSVSRPGTRETNLLELESEQNKIKAKIEELSQLHQKVQAELSQARTTLDNNLKASNQALKLLREADAAAAQAVVERSTLETEERVAAEEVRRTQARQERIEQERAELEKSFEQAQNSLDALPTPLGVEEVERCKQQLTSITTRVSETRDQESQLSAQIADLEAQVRRLQTQAQALESAAKQEIDRRQRAAESEARRKKAAQQVELVIDMANSCLRLARRGHQLASQARAEISAKQQESEKSRSHLTKQLEQVRSDLEALNEDRQNERVQIAQLQVHLENLETQIAQELGMSASEIQAQYPEDPEFQLAEATEELALNQRRLERLGKVNPLALEELNAAQSRFDYLNSQLSDITDSRKDLLSLIDEVDEHVQKVFESAYEDTAKAFSGVFSTLFPGGHGELRLTDPEDLLGTGVEIAARPAGKKISRLSLLSGGERSLAAIALLVSIFIARPSPFYVMDEVEAALDDTNLTRLLRIFRQLKEKSQLIIITHQKRTMEVADALYGITMREGVTKVLSSTL</sequence>
<dbReference type="Proteomes" id="UP000186785">
    <property type="component" value="Unassembled WGS sequence"/>
</dbReference>
<keyword evidence="11" id="KW-1185">Reference proteome</keyword>
<proteinExistence type="inferred from homology"/>
<dbReference type="GO" id="GO:0016887">
    <property type="term" value="F:ATP hydrolysis activity"/>
    <property type="evidence" value="ECO:0007669"/>
    <property type="project" value="InterPro"/>
</dbReference>
<dbReference type="InterPro" id="IPR024704">
    <property type="entry name" value="SMC"/>
</dbReference>
<evidence type="ECO:0000256" key="8">
    <source>
        <dbReference type="SAM" id="MobiDB-lite"/>
    </source>
</evidence>
<feature type="coiled-coil region" evidence="7">
    <location>
        <begin position="738"/>
        <end position="765"/>
    </location>
</feature>
<dbReference type="FunFam" id="3.40.50.300:FF:000901">
    <property type="entry name" value="Chromosome partition protein Smc"/>
    <property type="match status" value="1"/>
</dbReference>
<feature type="coiled-coil region" evidence="7">
    <location>
        <begin position="181"/>
        <end position="228"/>
    </location>
</feature>
<feature type="coiled-coil region" evidence="7">
    <location>
        <begin position="890"/>
        <end position="975"/>
    </location>
</feature>
<accession>A0A1Q5PKP2</accession>
<dbReference type="InterPro" id="IPR003395">
    <property type="entry name" value="RecF/RecN/SMC_N"/>
</dbReference>
<dbReference type="HAMAP" id="MF_01894">
    <property type="entry name" value="Smc_prok"/>
    <property type="match status" value="1"/>
</dbReference>
<evidence type="ECO:0000256" key="4">
    <source>
        <dbReference type="ARBA" id="ARBA00022840"/>
    </source>
</evidence>
<dbReference type="Gene3D" id="3.40.50.300">
    <property type="entry name" value="P-loop containing nucleotide triphosphate hydrolases"/>
    <property type="match status" value="2"/>
</dbReference>
<dbReference type="NCBIfam" id="TIGR02168">
    <property type="entry name" value="SMC_prok_B"/>
    <property type="match status" value="1"/>
</dbReference>
<protein>
    <recommendedName>
        <fullName evidence="7">Chromosome partition protein Smc</fullName>
    </recommendedName>
</protein>
<comment type="similarity">
    <text evidence="7">Belongs to the SMC family.</text>
</comment>
<comment type="function">
    <text evidence="7">Required for chromosome condensation and partitioning.</text>
</comment>
<dbReference type="InterPro" id="IPR027417">
    <property type="entry name" value="P-loop_NTPase"/>
</dbReference>
<evidence type="ECO:0000313" key="10">
    <source>
        <dbReference type="EMBL" id="OKL47208.1"/>
    </source>
</evidence>
<evidence type="ECO:0000256" key="7">
    <source>
        <dbReference type="HAMAP-Rule" id="MF_01894"/>
    </source>
</evidence>
<evidence type="ECO:0000256" key="6">
    <source>
        <dbReference type="ARBA" id="ARBA00023125"/>
    </source>
</evidence>
<keyword evidence="3 7" id="KW-0547">Nucleotide-binding</keyword>
<feature type="compositionally biased region" description="Basic and acidic residues" evidence="8">
    <location>
        <begin position="329"/>
        <end position="338"/>
    </location>
</feature>
<dbReference type="SUPFAM" id="SSF52540">
    <property type="entry name" value="P-loop containing nucleoside triphosphate hydrolases"/>
    <property type="match status" value="1"/>
</dbReference>
<dbReference type="FunFam" id="3.40.50.300:FF:000984">
    <property type="entry name" value="Chromosome partition protein Smc"/>
    <property type="match status" value="1"/>
</dbReference>
<evidence type="ECO:0000259" key="9">
    <source>
        <dbReference type="Pfam" id="PF02463"/>
    </source>
</evidence>
<evidence type="ECO:0000256" key="5">
    <source>
        <dbReference type="ARBA" id="ARBA00023054"/>
    </source>
</evidence>
<evidence type="ECO:0000256" key="3">
    <source>
        <dbReference type="ARBA" id="ARBA00022741"/>
    </source>
</evidence>
<feature type="binding site" evidence="7">
    <location>
        <begin position="32"/>
        <end position="39"/>
    </location>
    <ligand>
        <name>ATP</name>
        <dbReference type="ChEBI" id="CHEBI:30616"/>
    </ligand>
</feature>
<dbReference type="EMBL" id="MQSV01000004">
    <property type="protein sequence ID" value="OKL47208.1"/>
    <property type="molecule type" value="Genomic_DNA"/>
</dbReference>
<name>A0A1Q5PKP2_9ACTO</name>
<dbReference type="GO" id="GO:0005524">
    <property type="term" value="F:ATP binding"/>
    <property type="evidence" value="ECO:0007669"/>
    <property type="project" value="UniProtKB-UniRule"/>
</dbReference>
<dbReference type="GO" id="GO:0003677">
    <property type="term" value="F:DNA binding"/>
    <property type="evidence" value="ECO:0007669"/>
    <property type="project" value="UniProtKB-UniRule"/>
</dbReference>
<evidence type="ECO:0000313" key="11">
    <source>
        <dbReference type="Proteomes" id="UP000186785"/>
    </source>
</evidence>
<keyword evidence="5 7" id="KW-0175">Coiled coil</keyword>
<comment type="subcellular location">
    <subcellularLocation>
        <location evidence="1 7">Cytoplasm</location>
    </subcellularLocation>
</comment>
<feature type="domain" description="RecF/RecN/SMC N-terminal" evidence="9">
    <location>
        <begin position="2"/>
        <end position="1158"/>
    </location>
</feature>
<reference evidence="10 11" key="1">
    <citation type="submission" date="2016-11" db="EMBL/GenBank/DDBJ databases">
        <title>Actinomyces gypaetusis sp. nov. isolated from the vulture Gypaetus barbatus in Qinghai Tibet Plateau China.</title>
        <authorList>
            <person name="Meng X."/>
        </authorList>
    </citation>
    <scope>NUCLEOTIDE SEQUENCE [LARGE SCALE GENOMIC DNA]</scope>
    <source>
        <strain evidence="10 11">VUL4_2</strain>
    </source>
</reference>
<comment type="domain">
    <text evidence="7">Contains large globular domains required for ATP hydrolysis at each terminus and a third globular domain forming a flexible hinge near the middle of the molecule. These domains are separated by coiled-coil structures.</text>
</comment>
<dbReference type="STRING" id="1921764.BSR28_08080"/>
<dbReference type="Pfam" id="PF02463">
    <property type="entry name" value="SMC_N"/>
    <property type="match status" value="1"/>
</dbReference>
<dbReference type="GO" id="GO:0007059">
    <property type="term" value="P:chromosome segregation"/>
    <property type="evidence" value="ECO:0007669"/>
    <property type="project" value="UniProtKB-UniRule"/>
</dbReference>
<feature type="coiled-coil region" evidence="7">
    <location>
        <begin position="792"/>
        <end position="833"/>
    </location>
</feature>
<organism evidence="10 11">
    <name type="scientific">Boudabousia liubingyangii</name>
    <dbReference type="NCBI Taxonomy" id="1921764"/>
    <lineage>
        <taxon>Bacteria</taxon>
        <taxon>Bacillati</taxon>
        <taxon>Actinomycetota</taxon>
        <taxon>Actinomycetes</taxon>
        <taxon>Actinomycetales</taxon>
        <taxon>Actinomycetaceae</taxon>
        <taxon>Boudabousia</taxon>
    </lineage>
</organism>
<dbReference type="CDD" id="cd03278">
    <property type="entry name" value="ABC_SMC_barmotin"/>
    <property type="match status" value="1"/>
</dbReference>
<dbReference type="InterPro" id="IPR011890">
    <property type="entry name" value="SMC_prok"/>
</dbReference>